<name>A0A5C5YCK2_9PLAN</name>
<proteinExistence type="predicted"/>
<evidence type="ECO:0000256" key="1">
    <source>
        <dbReference type="SAM" id="Phobius"/>
    </source>
</evidence>
<sequence length="194" mass="20768">MGCTRRTRKRVLAVVAVSLVPGEPCRYPTEIRIMNLHRASAIAACIIVLAASLTVSVPAVSQTTPDSKPFQPAALGMAVPVITSHNELDAHLGRLVAVRGTITRTKAPTILGVDVRNSSDLDSVDAYAVGVLTRHELTADDHAESQRLYGPFASRGPGVTYHLYFDLSGRHADAKPWPASKTADNHRMHRSGGG</sequence>
<keyword evidence="3" id="KW-1185">Reference proteome</keyword>
<accession>A0A5C5YCK2</accession>
<evidence type="ECO:0000313" key="3">
    <source>
        <dbReference type="Proteomes" id="UP000317238"/>
    </source>
</evidence>
<keyword evidence="1" id="KW-1133">Transmembrane helix</keyword>
<keyword evidence="1" id="KW-0812">Transmembrane</keyword>
<dbReference type="AlphaFoldDB" id="A0A5C5YCK2"/>
<gene>
    <name evidence="2" type="ORF">Pan14r_49780</name>
</gene>
<protein>
    <submittedName>
        <fullName evidence="2">Uncharacterized protein</fullName>
    </submittedName>
</protein>
<evidence type="ECO:0000313" key="2">
    <source>
        <dbReference type="EMBL" id="TWT72658.1"/>
    </source>
</evidence>
<feature type="transmembrane region" description="Helical" evidence="1">
    <location>
        <begin position="40"/>
        <end position="60"/>
    </location>
</feature>
<dbReference type="Proteomes" id="UP000317238">
    <property type="component" value="Unassembled WGS sequence"/>
</dbReference>
<dbReference type="EMBL" id="SJPL01000001">
    <property type="protein sequence ID" value="TWT72658.1"/>
    <property type="molecule type" value="Genomic_DNA"/>
</dbReference>
<reference evidence="2 3" key="1">
    <citation type="submission" date="2019-02" db="EMBL/GenBank/DDBJ databases">
        <title>Deep-cultivation of Planctomycetes and their phenomic and genomic characterization uncovers novel biology.</title>
        <authorList>
            <person name="Wiegand S."/>
            <person name="Jogler M."/>
            <person name="Boedeker C."/>
            <person name="Pinto D."/>
            <person name="Vollmers J."/>
            <person name="Rivas-Marin E."/>
            <person name="Kohn T."/>
            <person name="Peeters S.H."/>
            <person name="Heuer A."/>
            <person name="Rast P."/>
            <person name="Oberbeckmann S."/>
            <person name="Bunk B."/>
            <person name="Jeske O."/>
            <person name="Meyerdierks A."/>
            <person name="Storesund J.E."/>
            <person name="Kallscheuer N."/>
            <person name="Luecker S."/>
            <person name="Lage O.M."/>
            <person name="Pohl T."/>
            <person name="Merkel B.J."/>
            <person name="Hornburger P."/>
            <person name="Mueller R.-W."/>
            <person name="Bruemmer F."/>
            <person name="Labrenz M."/>
            <person name="Spormann A.M."/>
            <person name="Op Den Camp H."/>
            <person name="Overmann J."/>
            <person name="Amann R."/>
            <person name="Jetten M.S.M."/>
            <person name="Mascher T."/>
            <person name="Medema M.H."/>
            <person name="Devos D.P."/>
            <person name="Kaster A.-K."/>
            <person name="Ovreas L."/>
            <person name="Rohde M."/>
            <person name="Galperin M.Y."/>
            <person name="Jogler C."/>
        </authorList>
    </citation>
    <scope>NUCLEOTIDE SEQUENCE [LARGE SCALE GENOMIC DNA]</scope>
    <source>
        <strain evidence="2 3">Pan14r</strain>
    </source>
</reference>
<organism evidence="2 3">
    <name type="scientific">Crateriforma conspicua</name>
    <dbReference type="NCBI Taxonomy" id="2527996"/>
    <lineage>
        <taxon>Bacteria</taxon>
        <taxon>Pseudomonadati</taxon>
        <taxon>Planctomycetota</taxon>
        <taxon>Planctomycetia</taxon>
        <taxon>Planctomycetales</taxon>
        <taxon>Planctomycetaceae</taxon>
        <taxon>Crateriforma</taxon>
    </lineage>
</organism>
<comment type="caution">
    <text evidence="2">The sequence shown here is derived from an EMBL/GenBank/DDBJ whole genome shotgun (WGS) entry which is preliminary data.</text>
</comment>
<keyword evidence="1" id="KW-0472">Membrane</keyword>